<name>A0A645FCJ8_9ZZZZ</name>
<dbReference type="InterPro" id="IPR011767">
    <property type="entry name" value="GLR_AS"/>
</dbReference>
<evidence type="ECO:0000313" key="2">
    <source>
        <dbReference type="EMBL" id="MPN10083.1"/>
    </source>
</evidence>
<gene>
    <name evidence="2" type="ORF">SDC9_157376</name>
</gene>
<dbReference type="Pfam" id="PF00462">
    <property type="entry name" value="Glutaredoxin"/>
    <property type="match status" value="1"/>
</dbReference>
<proteinExistence type="predicted"/>
<dbReference type="InterPro" id="IPR002109">
    <property type="entry name" value="Glutaredoxin"/>
</dbReference>
<dbReference type="PROSITE" id="PS00195">
    <property type="entry name" value="GLUTAREDOXIN_1"/>
    <property type="match status" value="1"/>
</dbReference>
<feature type="domain" description="Glutaredoxin" evidence="1">
    <location>
        <begin position="3"/>
        <end position="62"/>
    </location>
</feature>
<dbReference type="EMBL" id="VSSQ01056225">
    <property type="protein sequence ID" value="MPN10083.1"/>
    <property type="molecule type" value="Genomic_DNA"/>
</dbReference>
<sequence>MEVKVYSTDTCPWCTKVKEYLDKLGVKYTPVNVSTDRAAAMELVKKTKQMGVPVTTVGDKFVVGYNPSELEAVLKENNLIS</sequence>
<dbReference type="InterPro" id="IPR011911">
    <property type="entry name" value="GlrX_YruB"/>
</dbReference>
<dbReference type="PANTHER" id="PTHR34386:SF1">
    <property type="entry name" value="GLUTAREDOXIN-LIKE PROTEIN NRDH"/>
    <property type="match status" value="1"/>
</dbReference>
<dbReference type="InterPro" id="IPR036249">
    <property type="entry name" value="Thioredoxin-like_sf"/>
</dbReference>
<dbReference type="Gene3D" id="3.40.30.10">
    <property type="entry name" value="Glutaredoxin"/>
    <property type="match status" value="1"/>
</dbReference>
<dbReference type="NCBIfam" id="TIGR02196">
    <property type="entry name" value="GlrX_YruB"/>
    <property type="match status" value="1"/>
</dbReference>
<dbReference type="SUPFAM" id="SSF52833">
    <property type="entry name" value="Thioredoxin-like"/>
    <property type="match status" value="1"/>
</dbReference>
<organism evidence="2">
    <name type="scientific">bioreactor metagenome</name>
    <dbReference type="NCBI Taxonomy" id="1076179"/>
    <lineage>
        <taxon>unclassified sequences</taxon>
        <taxon>metagenomes</taxon>
        <taxon>ecological metagenomes</taxon>
    </lineage>
</organism>
<dbReference type="PANTHER" id="PTHR34386">
    <property type="entry name" value="GLUTAREDOXIN"/>
    <property type="match status" value="1"/>
</dbReference>
<dbReference type="GO" id="GO:0045454">
    <property type="term" value="P:cell redox homeostasis"/>
    <property type="evidence" value="ECO:0007669"/>
    <property type="project" value="TreeGrafter"/>
</dbReference>
<dbReference type="CDD" id="cd02976">
    <property type="entry name" value="NrdH"/>
    <property type="match status" value="1"/>
</dbReference>
<evidence type="ECO:0000259" key="1">
    <source>
        <dbReference type="Pfam" id="PF00462"/>
    </source>
</evidence>
<dbReference type="AlphaFoldDB" id="A0A645FCJ8"/>
<reference evidence="2" key="1">
    <citation type="submission" date="2019-08" db="EMBL/GenBank/DDBJ databases">
        <authorList>
            <person name="Kucharzyk K."/>
            <person name="Murdoch R.W."/>
            <person name="Higgins S."/>
            <person name="Loffler F."/>
        </authorList>
    </citation>
    <scope>NUCLEOTIDE SEQUENCE</scope>
</reference>
<accession>A0A645FCJ8</accession>
<dbReference type="PROSITE" id="PS51354">
    <property type="entry name" value="GLUTAREDOXIN_2"/>
    <property type="match status" value="1"/>
</dbReference>
<comment type="caution">
    <text evidence="2">The sequence shown here is derived from an EMBL/GenBank/DDBJ whole genome shotgun (WGS) entry which is preliminary data.</text>
</comment>
<dbReference type="InterPro" id="IPR051548">
    <property type="entry name" value="Grx-like_ET"/>
</dbReference>
<dbReference type="GO" id="GO:0009055">
    <property type="term" value="F:electron transfer activity"/>
    <property type="evidence" value="ECO:0007669"/>
    <property type="project" value="TreeGrafter"/>
</dbReference>
<protein>
    <recommendedName>
        <fullName evidence="1">Glutaredoxin domain-containing protein</fullName>
    </recommendedName>
</protein>